<dbReference type="EMBL" id="JABEXW010000105">
    <property type="protein sequence ID" value="KAF4970960.1"/>
    <property type="molecule type" value="Genomic_DNA"/>
</dbReference>
<gene>
    <name evidence="2" type="ORF">FSARC_2063</name>
</gene>
<comment type="caution">
    <text evidence="2">The sequence shown here is derived from an EMBL/GenBank/DDBJ whole genome shotgun (WGS) entry which is preliminary data.</text>
</comment>
<proteinExistence type="predicted"/>
<dbReference type="Proteomes" id="UP000622797">
    <property type="component" value="Unassembled WGS sequence"/>
</dbReference>
<dbReference type="AlphaFoldDB" id="A0A8H4U7D8"/>
<organism evidence="2 3">
    <name type="scientific">Fusarium sarcochroum</name>
    <dbReference type="NCBI Taxonomy" id="1208366"/>
    <lineage>
        <taxon>Eukaryota</taxon>
        <taxon>Fungi</taxon>
        <taxon>Dikarya</taxon>
        <taxon>Ascomycota</taxon>
        <taxon>Pezizomycotina</taxon>
        <taxon>Sordariomycetes</taxon>
        <taxon>Hypocreomycetidae</taxon>
        <taxon>Hypocreales</taxon>
        <taxon>Nectriaceae</taxon>
        <taxon>Fusarium</taxon>
        <taxon>Fusarium lateritium species complex</taxon>
    </lineage>
</organism>
<accession>A0A8H4U7D8</accession>
<dbReference type="OrthoDB" id="4688861at2759"/>
<dbReference type="InterPro" id="IPR046676">
    <property type="entry name" value="DUF6546"/>
</dbReference>
<protein>
    <recommendedName>
        <fullName evidence="1">DUF6546 domain-containing protein</fullName>
    </recommendedName>
</protein>
<dbReference type="Pfam" id="PF20183">
    <property type="entry name" value="DUF6546"/>
    <property type="match status" value="1"/>
</dbReference>
<evidence type="ECO:0000313" key="2">
    <source>
        <dbReference type="EMBL" id="KAF4970960.1"/>
    </source>
</evidence>
<name>A0A8H4U7D8_9HYPO</name>
<sequence length="470" mass="54988">MRSTPTENTDIMPTWDFLPYEIRGIILTFLLRHDSIAPYAAVSEEWRDAVEKKTFHRLKLHPSCLDRLEQLDERQIESVTWYSTNNKIIKTAITRLFNILESWELVKGGVTLELNAYSPSDSEHWFKNCYFGAPGEDELLEDESLEGDLAEEVHDPNHGWSNGRIIGSPPDDALRRPFELAELEFKEHVPSVIAVTKFILRRQCRRQFDPSSLSFLWSKLPRLEQIVYEPWQLAEKPSQYVHWERYYHRMITELPASVNTMTIFEDFNENYLELFQRMRGRYSIEMNPDRVRITTPAVGAAFAKKSLQLEHLSVAFLIDAWHFFDTCLPQPQWQWDQLRSLTLTSRKLTPKTNTEHVNRLLQTAAQAALRMPKLEDLTIWNGAKGEACAFMYRRDASVTWRATWDLYLDTFTCNAWKKVADQYARFEFRVDKELLGQEIKSHGDAIHYLGLHSVLDGVSLRQIRRENKGT</sequence>
<reference evidence="2" key="1">
    <citation type="journal article" date="2020" name="BMC Genomics">
        <title>Correction to: Identification and distribution of gene clusters required for synthesis of sphingolipid metabolism inhibitors in diverse species of the filamentous fungus Fusarium.</title>
        <authorList>
            <person name="Kim H.S."/>
            <person name="Lohmar J.M."/>
            <person name="Busman M."/>
            <person name="Brown D.W."/>
            <person name="Naumann T.A."/>
            <person name="Divon H.H."/>
            <person name="Lysoe E."/>
            <person name="Uhlig S."/>
            <person name="Proctor R.H."/>
        </authorList>
    </citation>
    <scope>NUCLEOTIDE SEQUENCE</scope>
    <source>
        <strain evidence="2">NRRL 20472</strain>
    </source>
</reference>
<reference evidence="2" key="2">
    <citation type="submission" date="2020-05" db="EMBL/GenBank/DDBJ databases">
        <authorList>
            <person name="Kim H.-S."/>
            <person name="Proctor R.H."/>
            <person name="Brown D.W."/>
        </authorList>
    </citation>
    <scope>NUCLEOTIDE SEQUENCE</scope>
    <source>
        <strain evidence="2">NRRL 20472</strain>
    </source>
</reference>
<evidence type="ECO:0000313" key="3">
    <source>
        <dbReference type="Proteomes" id="UP000622797"/>
    </source>
</evidence>
<feature type="domain" description="DUF6546" evidence="1">
    <location>
        <begin position="254"/>
        <end position="452"/>
    </location>
</feature>
<evidence type="ECO:0000259" key="1">
    <source>
        <dbReference type="Pfam" id="PF20183"/>
    </source>
</evidence>
<keyword evidence="3" id="KW-1185">Reference proteome</keyword>